<dbReference type="Proteomes" id="UP000030664">
    <property type="component" value="Unassembled WGS sequence"/>
</dbReference>
<dbReference type="InterPro" id="IPR018077">
    <property type="entry name" value="Glyco_hydro_fam25_subgr"/>
</dbReference>
<dbReference type="SMART" id="SM00641">
    <property type="entry name" value="Glyco_25"/>
    <property type="match status" value="1"/>
</dbReference>
<dbReference type="Pfam" id="PF01183">
    <property type="entry name" value="Glyco_hydro_25"/>
    <property type="match status" value="1"/>
</dbReference>
<evidence type="ECO:0000256" key="11">
    <source>
        <dbReference type="ARBA" id="ARBA00055588"/>
    </source>
</evidence>
<comment type="caution">
    <text evidence="14">The sequence shown here is derived from an EMBL/GenBank/DDBJ whole genome shotgun (WGS) entry which is preliminary data.</text>
</comment>
<feature type="compositionally biased region" description="Low complexity" evidence="12">
    <location>
        <begin position="109"/>
        <end position="141"/>
    </location>
</feature>
<dbReference type="SUPFAM" id="SSF51445">
    <property type="entry name" value="(Trans)glycosidases"/>
    <property type="match status" value="1"/>
</dbReference>
<dbReference type="GO" id="GO:0003796">
    <property type="term" value="F:lysozyme activity"/>
    <property type="evidence" value="ECO:0007669"/>
    <property type="project" value="UniProtKB-EC"/>
</dbReference>
<dbReference type="InterPro" id="IPR017853">
    <property type="entry name" value="GH"/>
</dbReference>
<keyword evidence="13" id="KW-0732">Signal</keyword>
<evidence type="ECO:0000256" key="3">
    <source>
        <dbReference type="ARBA" id="ARBA00010646"/>
    </source>
</evidence>
<dbReference type="GO" id="GO:0042742">
    <property type="term" value="P:defense response to bacterium"/>
    <property type="evidence" value="ECO:0007669"/>
    <property type="project" value="UniProtKB-KW"/>
</dbReference>
<comment type="function">
    <text evidence="11">This enzyme has both lysozyme (acetylmuramidase) and diacetylmuramidase activities.</text>
</comment>
<protein>
    <recommendedName>
        <fullName evidence="4">lysozyme</fullName>
        <ecNumber evidence="4">3.2.1.17</ecNumber>
    </recommendedName>
</protein>
<dbReference type="STRING" id="223184.AS25_06625"/>
<dbReference type="CDD" id="cd06412">
    <property type="entry name" value="GH25_CH-type"/>
    <property type="match status" value="1"/>
</dbReference>
<dbReference type="InterPro" id="IPR002053">
    <property type="entry name" value="Glyco_hydro_25"/>
</dbReference>
<feature type="region of interest" description="Disordered" evidence="12">
    <location>
        <begin position="53"/>
        <end position="141"/>
    </location>
</feature>
<keyword evidence="9" id="KW-1015">Disulfide bond</keyword>
<comment type="catalytic activity">
    <reaction evidence="1">
        <text>Hydrolysis of (1-&gt;4)-beta-linkages between N-acetylmuramic acid and N-acetyl-D-glucosamine residues in a peptidoglycan and between N-acetyl-D-glucosamine residues in chitodextrins.</text>
        <dbReference type="EC" id="3.2.1.17"/>
    </reaction>
</comment>
<evidence type="ECO:0000256" key="4">
    <source>
        <dbReference type="ARBA" id="ARBA00012732"/>
    </source>
</evidence>
<dbReference type="GO" id="GO:0031640">
    <property type="term" value="P:killing of cells of another organism"/>
    <property type="evidence" value="ECO:0007669"/>
    <property type="project" value="UniProtKB-KW"/>
</dbReference>
<comment type="subcellular location">
    <subcellularLocation>
        <location evidence="2">Secreted</location>
    </subcellularLocation>
</comment>
<evidence type="ECO:0000256" key="10">
    <source>
        <dbReference type="ARBA" id="ARBA00023295"/>
    </source>
</evidence>
<evidence type="ECO:0000256" key="12">
    <source>
        <dbReference type="SAM" id="MobiDB-lite"/>
    </source>
</evidence>
<keyword evidence="5" id="KW-0964">Secreted</keyword>
<evidence type="ECO:0000256" key="1">
    <source>
        <dbReference type="ARBA" id="ARBA00000632"/>
    </source>
</evidence>
<dbReference type="PROSITE" id="PS51904">
    <property type="entry name" value="GLYCOSYL_HYDROL_F25_2"/>
    <property type="match status" value="1"/>
</dbReference>
<dbReference type="Pfam" id="PF08310">
    <property type="entry name" value="LGFP"/>
    <property type="match status" value="2"/>
</dbReference>
<evidence type="ECO:0000256" key="5">
    <source>
        <dbReference type="ARBA" id="ARBA00022525"/>
    </source>
</evidence>
<dbReference type="eggNOG" id="COG5479">
    <property type="taxonomic scope" value="Bacteria"/>
</dbReference>
<feature type="signal peptide" evidence="13">
    <location>
        <begin position="1"/>
        <end position="28"/>
    </location>
</feature>
<dbReference type="RefSeq" id="WP_035963643.1">
    <property type="nucleotide sequence ID" value="NZ_JROM01000021.1"/>
</dbReference>
<reference evidence="14 15" key="1">
    <citation type="submission" date="2014-09" db="EMBL/GenBank/DDBJ databases">
        <title>High-quality draft genome sequence of Kocuria marina SO9-6, an actinobacterium isolated from a copper mine.</title>
        <authorList>
            <person name="Castro D.B."/>
            <person name="Pereira L.B."/>
            <person name="Silva M.V."/>
            <person name="Silva B.P."/>
            <person name="Zanardi B.R."/>
            <person name="Carlos C."/>
            <person name="Belgini D.R."/>
            <person name="Limache E.G."/>
            <person name="Lacerda G.V."/>
            <person name="Nery M.B."/>
            <person name="Gomes M.B."/>
            <person name="Souza S."/>
            <person name="Silva T.M."/>
            <person name="Rodrigues V.D."/>
            <person name="Paulino L.C."/>
            <person name="Vicentini R."/>
            <person name="Ferraz L.F."/>
            <person name="Ottoboni L.M."/>
        </authorList>
    </citation>
    <scope>NUCLEOTIDE SEQUENCE [LARGE SCALE GENOMIC DNA]</scope>
    <source>
        <strain evidence="14 15">SO9-6</strain>
    </source>
</reference>
<dbReference type="GO" id="GO:0005576">
    <property type="term" value="C:extracellular region"/>
    <property type="evidence" value="ECO:0007669"/>
    <property type="project" value="UniProtKB-SubCell"/>
</dbReference>
<dbReference type="InterPro" id="IPR013207">
    <property type="entry name" value="LGFP"/>
</dbReference>
<organism evidence="14 15">
    <name type="scientific">Kocuria marina</name>
    <dbReference type="NCBI Taxonomy" id="223184"/>
    <lineage>
        <taxon>Bacteria</taxon>
        <taxon>Bacillati</taxon>
        <taxon>Actinomycetota</taxon>
        <taxon>Actinomycetes</taxon>
        <taxon>Micrococcales</taxon>
        <taxon>Micrococcaceae</taxon>
        <taxon>Kocuria</taxon>
    </lineage>
</organism>
<evidence type="ECO:0000256" key="2">
    <source>
        <dbReference type="ARBA" id="ARBA00004613"/>
    </source>
</evidence>
<dbReference type="GO" id="GO:0009253">
    <property type="term" value="P:peptidoglycan catabolic process"/>
    <property type="evidence" value="ECO:0007669"/>
    <property type="project" value="InterPro"/>
</dbReference>
<dbReference type="EC" id="3.2.1.17" evidence="4"/>
<dbReference type="AlphaFoldDB" id="A0A0B0DEA5"/>
<gene>
    <name evidence="14" type="ORF">AS25_06625</name>
</gene>
<accession>A0A0B0DEA5</accession>
<name>A0A0B0DEA5_9MICC</name>
<keyword evidence="6" id="KW-0929">Antimicrobial</keyword>
<dbReference type="PANTHER" id="PTHR34135">
    <property type="entry name" value="LYSOZYME"/>
    <property type="match status" value="1"/>
</dbReference>
<evidence type="ECO:0000256" key="7">
    <source>
        <dbReference type="ARBA" id="ARBA00022638"/>
    </source>
</evidence>
<evidence type="ECO:0000256" key="8">
    <source>
        <dbReference type="ARBA" id="ARBA00022801"/>
    </source>
</evidence>
<keyword evidence="7" id="KW-0081">Bacteriolytic enzyme</keyword>
<dbReference type="FunFam" id="3.20.20.80:FF:000060">
    <property type="entry name" value="Lysozyme M1"/>
    <property type="match status" value="1"/>
</dbReference>
<comment type="similarity">
    <text evidence="3">Belongs to the glycosyl hydrolase 25 family.</text>
</comment>
<keyword evidence="8" id="KW-0378">Hydrolase</keyword>
<proteinExistence type="inferred from homology"/>
<dbReference type="EMBL" id="JROM01000021">
    <property type="protein sequence ID" value="KHE74482.1"/>
    <property type="molecule type" value="Genomic_DNA"/>
</dbReference>
<feature type="chain" id="PRO_5002054579" description="lysozyme" evidence="13">
    <location>
        <begin position="29"/>
        <end position="565"/>
    </location>
</feature>
<evidence type="ECO:0000313" key="14">
    <source>
        <dbReference type="EMBL" id="KHE74482.1"/>
    </source>
</evidence>
<evidence type="ECO:0000313" key="15">
    <source>
        <dbReference type="Proteomes" id="UP000030664"/>
    </source>
</evidence>
<evidence type="ECO:0000256" key="13">
    <source>
        <dbReference type="SAM" id="SignalP"/>
    </source>
</evidence>
<sequence length="565" mass="60037">MISPRKSVLPAAVTAAVLALTTFMPATAANDPAENLNPEKGKVVSVETRELETVVNDPRLPTAPPKTGDKNPGATMGQKMKSMAATTNLSEASEKELDKVAEKVLGPEAAKPSAAPSTAAPSPKTPATPSASANPKATASASAQAAGATGIGPAGSMSLVIRENTWIPAGIQGMDVSGWQPAVNWSAEYAAGARFAYVKATEGTGYRSEAFNDQYTGSYRVGMFRGAYHFALPSQSSGAAQADFFINNGGGWSSDGKTLPGLLDIEYNPYASLGGTCYNMSQPQMTAWIKSFSDRYKQRTGRLPAIYTTADWWQTCTGNTAQFNDHPLHLASYGVTAPQWYPNGWSRYDIWQYTDSGPFSGDSNVYGGSWAQLQALASSSNYTPLGGRATGYSVAGGIGAIYRATGGAAKWGTPVGPEANAANGGRYQEFVRNGVKSTAYWHRTTGGHMVRNTSSIGGKFIGAGRERGYGFPITEERSLAGGAYQVFRTPSGKSTKVMWSPRTGSRAVKEYGAIGQRWAKSGMERGLGYPTTDEYRAGYEIRQQFSNGYVIGYNTVYGGTRISRL</sequence>
<dbReference type="GO" id="GO:0016052">
    <property type="term" value="P:carbohydrate catabolic process"/>
    <property type="evidence" value="ECO:0007669"/>
    <property type="project" value="TreeGrafter"/>
</dbReference>
<dbReference type="Gene3D" id="3.20.20.80">
    <property type="entry name" value="Glycosidases"/>
    <property type="match status" value="1"/>
</dbReference>
<dbReference type="GO" id="GO:0016998">
    <property type="term" value="P:cell wall macromolecule catabolic process"/>
    <property type="evidence" value="ECO:0007669"/>
    <property type="project" value="InterPro"/>
</dbReference>
<evidence type="ECO:0000256" key="6">
    <source>
        <dbReference type="ARBA" id="ARBA00022529"/>
    </source>
</evidence>
<evidence type="ECO:0000256" key="9">
    <source>
        <dbReference type="ARBA" id="ARBA00023157"/>
    </source>
</evidence>
<keyword evidence="10" id="KW-0326">Glycosidase</keyword>
<dbReference type="eggNOG" id="COG3757">
    <property type="taxonomic scope" value="Bacteria"/>
</dbReference>
<dbReference type="PANTHER" id="PTHR34135:SF2">
    <property type="entry name" value="LYSOZYME"/>
    <property type="match status" value="1"/>
</dbReference>
<feature type="compositionally biased region" description="Basic and acidic residues" evidence="12">
    <location>
        <begin position="92"/>
        <end position="102"/>
    </location>
</feature>